<dbReference type="OrthoDB" id="5336565at2759"/>
<feature type="compositionally biased region" description="Low complexity" evidence="1">
    <location>
        <begin position="105"/>
        <end position="116"/>
    </location>
</feature>
<dbReference type="AlphaFoldDB" id="A0A9P9FS63"/>
<sequence>MARSQNGKRQRASDLPQDSRPAKKSKSTDEHNFSPAFWDDLSKVWLTPRALRELDRRNNTRPSPEFAAPEVPPTDLTRFARRGGPDLCHLRGCPEPKSVTHEMSSGRPSNSSQSRPIQSTTAKSVSKARRSSAYDADFEQHLINNNIYHAGYAYSEDRGTQKPSNLDQVRQDLVAARASPSLTRLSESTFWDFQQSNETTSEGSVIRNVIPMIAGNSGIPNEGNLPFTNLTSLTNDDTVKAVPDYFDGAQASDIHRQVRRNLSTSIIPTKHATVPVVPNFFLEVKSQTGNAAVVRRQACHDGAYGARAMHALQNYGQTEPVYDGNAYTYSSTYFDGLLRLYAHHVTAPATPRRRPKYHMTKLRVFEMTDSREAFVKGATAFRNARDLARQGRNNLIRAANARASEEELAAAKEGLHATTEMPYQEDSTDESALSSPRYIPEIQHEESSPDELALSSPHHLCQDPSQASMAPDINDPSMSLARSFTSSLSSSQPERQRSSRPSVQSITHPRIEEVVTQGSRE</sequence>
<feature type="compositionally biased region" description="Basic residues" evidence="1">
    <location>
        <begin position="1"/>
        <end position="10"/>
    </location>
</feature>
<dbReference type="InterPro" id="IPR057684">
    <property type="entry name" value="DUF7924"/>
</dbReference>
<accession>A0A9P9FS63</accession>
<comment type="caution">
    <text evidence="3">The sequence shown here is derived from an EMBL/GenBank/DDBJ whole genome shotgun (WGS) entry which is preliminary data.</text>
</comment>
<dbReference type="Pfam" id="PF25545">
    <property type="entry name" value="DUF7924"/>
    <property type="match status" value="1"/>
</dbReference>
<keyword evidence="4" id="KW-1185">Reference proteome</keyword>
<organism evidence="3 4">
    <name type="scientific">Dactylonectria macrodidyma</name>
    <dbReference type="NCBI Taxonomy" id="307937"/>
    <lineage>
        <taxon>Eukaryota</taxon>
        <taxon>Fungi</taxon>
        <taxon>Dikarya</taxon>
        <taxon>Ascomycota</taxon>
        <taxon>Pezizomycotina</taxon>
        <taxon>Sordariomycetes</taxon>
        <taxon>Hypocreomycetidae</taxon>
        <taxon>Hypocreales</taxon>
        <taxon>Nectriaceae</taxon>
        <taxon>Dactylonectria</taxon>
    </lineage>
</organism>
<proteinExistence type="predicted"/>
<evidence type="ECO:0000313" key="3">
    <source>
        <dbReference type="EMBL" id="KAH7176304.1"/>
    </source>
</evidence>
<feature type="region of interest" description="Disordered" evidence="1">
    <location>
        <begin position="55"/>
        <end position="76"/>
    </location>
</feature>
<feature type="region of interest" description="Disordered" evidence="1">
    <location>
        <begin position="443"/>
        <end position="521"/>
    </location>
</feature>
<evidence type="ECO:0000259" key="2">
    <source>
        <dbReference type="Pfam" id="PF25545"/>
    </source>
</evidence>
<feature type="compositionally biased region" description="Basic and acidic residues" evidence="1">
    <location>
        <begin position="89"/>
        <end position="100"/>
    </location>
</feature>
<reference evidence="3" key="1">
    <citation type="journal article" date="2021" name="Nat. Commun.">
        <title>Genetic determinants of endophytism in the Arabidopsis root mycobiome.</title>
        <authorList>
            <person name="Mesny F."/>
            <person name="Miyauchi S."/>
            <person name="Thiergart T."/>
            <person name="Pickel B."/>
            <person name="Atanasova L."/>
            <person name="Karlsson M."/>
            <person name="Huettel B."/>
            <person name="Barry K.W."/>
            <person name="Haridas S."/>
            <person name="Chen C."/>
            <person name="Bauer D."/>
            <person name="Andreopoulos W."/>
            <person name="Pangilinan J."/>
            <person name="LaButti K."/>
            <person name="Riley R."/>
            <person name="Lipzen A."/>
            <person name="Clum A."/>
            <person name="Drula E."/>
            <person name="Henrissat B."/>
            <person name="Kohler A."/>
            <person name="Grigoriev I.V."/>
            <person name="Martin F.M."/>
            <person name="Hacquard S."/>
        </authorList>
    </citation>
    <scope>NUCLEOTIDE SEQUENCE</scope>
    <source>
        <strain evidence="3">MPI-CAGE-AT-0147</strain>
    </source>
</reference>
<feature type="region of interest" description="Disordered" evidence="1">
    <location>
        <begin position="89"/>
        <end position="129"/>
    </location>
</feature>
<feature type="compositionally biased region" description="Low complexity" evidence="1">
    <location>
        <begin position="477"/>
        <end position="505"/>
    </location>
</feature>
<evidence type="ECO:0000256" key="1">
    <source>
        <dbReference type="SAM" id="MobiDB-lite"/>
    </source>
</evidence>
<name>A0A9P9FS63_9HYPO</name>
<feature type="compositionally biased region" description="Basic and acidic residues" evidence="1">
    <location>
        <begin position="509"/>
        <end position="521"/>
    </location>
</feature>
<protein>
    <recommendedName>
        <fullName evidence="2">DUF7924 domain-containing protein</fullName>
    </recommendedName>
</protein>
<feature type="region of interest" description="Disordered" evidence="1">
    <location>
        <begin position="1"/>
        <end position="35"/>
    </location>
</feature>
<dbReference type="Proteomes" id="UP000738349">
    <property type="component" value="Unassembled WGS sequence"/>
</dbReference>
<feature type="domain" description="DUF7924" evidence="2">
    <location>
        <begin position="240"/>
        <end position="396"/>
    </location>
</feature>
<gene>
    <name evidence="3" type="ORF">EDB81DRAFT_635061</name>
</gene>
<evidence type="ECO:0000313" key="4">
    <source>
        <dbReference type="Proteomes" id="UP000738349"/>
    </source>
</evidence>
<dbReference type="EMBL" id="JAGMUV010000001">
    <property type="protein sequence ID" value="KAH7176304.1"/>
    <property type="molecule type" value="Genomic_DNA"/>
</dbReference>